<reference evidence="2 3" key="1">
    <citation type="submission" date="2018-03" db="EMBL/GenBank/DDBJ databases">
        <title>Draft Genome Sequences of the Obligatory Marine Myxobacteria Enhygromyxa salina SWB007.</title>
        <authorList>
            <person name="Poehlein A."/>
            <person name="Moghaddam J.A."/>
            <person name="Harms H."/>
            <person name="Alanjari M."/>
            <person name="Koenig G.M."/>
            <person name="Daniel R."/>
            <person name="Schaeberle T.F."/>
        </authorList>
    </citation>
    <scope>NUCLEOTIDE SEQUENCE [LARGE SCALE GENOMIC DNA]</scope>
    <source>
        <strain evidence="2 3">SWB007</strain>
    </source>
</reference>
<comment type="caution">
    <text evidence="2">The sequence shown here is derived from an EMBL/GenBank/DDBJ whole genome shotgun (WGS) entry which is preliminary data.</text>
</comment>
<proteinExistence type="predicted"/>
<dbReference type="Proteomes" id="UP000238823">
    <property type="component" value="Unassembled WGS sequence"/>
</dbReference>
<sequence length="369" mass="41200">MSARWRIAVVAKRSYCVTESGLDDAAMQQPLVDAPTFAADGLQLEHDTDLLWKKPMVDVVVLGHVYPHENRHRCTMSIRVGALARTLAVSGDRRLERDRHGNPRFSPPQPFERISLGWESAYGGYDASALEAYGDPSEALRRETGVDERPQFGFYAYPRNPVGRGYLVEISDAAIARCQLPNLEQPGHILTPERLIAGNSLAWPGGPLPASTAWLPYSYFPRMSLLGLSPLPFDEDTFPIRELAEVKLGLLSEQALALDAPAHTRYDLRAAQSSAPGMRVERIEPGDAVEIRNAHPTQAIWRFSLTVRPPQMWFALHNEAPQQLIPRIRTVIIEPDHESVRLVWVGELALERSLSTEQLDTIQHAVAWG</sequence>
<evidence type="ECO:0000313" key="2">
    <source>
        <dbReference type="EMBL" id="PRQ09745.1"/>
    </source>
</evidence>
<dbReference type="EMBL" id="PVNL01000013">
    <property type="protein sequence ID" value="PRQ09745.1"/>
    <property type="molecule type" value="Genomic_DNA"/>
</dbReference>
<feature type="domain" description="DUF2169" evidence="1">
    <location>
        <begin position="7"/>
        <end position="344"/>
    </location>
</feature>
<name>A0A2S9YXC0_9BACT</name>
<protein>
    <recommendedName>
        <fullName evidence="1">DUF2169 domain-containing protein</fullName>
    </recommendedName>
</protein>
<accession>A0A2S9YXC0</accession>
<organism evidence="2 3">
    <name type="scientific">Enhygromyxa salina</name>
    <dbReference type="NCBI Taxonomy" id="215803"/>
    <lineage>
        <taxon>Bacteria</taxon>
        <taxon>Pseudomonadati</taxon>
        <taxon>Myxococcota</taxon>
        <taxon>Polyangia</taxon>
        <taxon>Nannocystales</taxon>
        <taxon>Nannocystaceae</taxon>
        <taxon>Enhygromyxa</taxon>
    </lineage>
</organism>
<evidence type="ECO:0000313" key="3">
    <source>
        <dbReference type="Proteomes" id="UP000238823"/>
    </source>
</evidence>
<dbReference type="AlphaFoldDB" id="A0A2S9YXC0"/>
<evidence type="ECO:0000259" key="1">
    <source>
        <dbReference type="Pfam" id="PF09937"/>
    </source>
</evidence>
<gene>
    <name evidence="2" type="ORF">ENSA7_05000</name>
</gene>
<dbReference type="InterPro" id="IPR018683">
    <property type="entry name" value="DUF2169"/>
</dbReference>
<dbReference type="Pfam" id="PF09937">
    <property type="entry name" value="DUF2169"/>
    <property type="match status" value="1"/>
</dbReference>
<dbReference type="RefSeq" id="WP_181232997.1">
    <property type="nucleotide sequence ID" value="NZ_PVNL01000013.1"/>
</dbReference>